<dbReference type="Gene3D" id="1.20.1050.10">
    <property type="match status" value="1"/>
</dbReference>
<dbReference type="PANTHER" id="PTHR44051:SF9">
    <property type="entry name" value="GLUTATHIONE S-TRANSFERASE 1"/>
    <property type="match status" value="1"/>
</dbReference>
<dbReference type="PROSITE" id="PS50405">
    <property type="entry name" value="GST_CTER"/>
    <property type="match status" value="1"/>
</dbReference>
<protein>
    <submittedName>
        <fullName evidence="3">Glutathione S-transferase family protein</fullName>
    </submittedName>
</protein>
<dbReference type="CDD" id="cd00570">
    <property type="entry name" value="GST_N_family"/>
    <property type="match status" value="1"/>
</dbReference>
<dbReference type="InterPro" id="IPR004045">
    <property type="entry name" value="Glutathione_S-Trfase_N"/>
</dbReference>
<dbReference type="Pfam" id="PF13417">
    <property type="entry name" value="GST_N_3"/>
    <property type="match status" value="1"/>
</dbReference>
<keyword evidence="4" id="KW-1185">Reference proteome</keyword>
<dbReference type="InterPro" id="IPR036282">
    <property type="entry name" value="Glutathione-S-Trfase_C_sf"/>
</dbReference>
<dbReference type="AlphaFoldDB" id="A0A4Z0BYH4"/>
<evidence type="ECO:0000259" key="1">
    <source>
        <dbReference type="PROSITE" id="PS50404"/>
    </source>
</evidence>
<dbReference type="InterPro" id="IPR036249">
    <property type="entry name" value="Thioredoxin-like_sf"/>
</dbReference>
<dbReference type="SFLD" id="SFLDG00358">
    <property type="entry name" value="Main_(cytGST)"/>
    <property type="match status" value="1"/>
</dbReference>
<dbReference type="SFLD" id="SFLDS00019">
    <property type="entry name" value="Glutathione_Transferase_(cytos"/>
    <property type="match status" value="1"/>
</dbReference>
<dbReference type="SUPFAM" id="SSF52833">
    <property type="entry name" value="Thioredoxin-like"/>
    <property type="match status" value="1"/>
</dbReference>
<dbReference type="OrthoDB" id="9782992at2"/>
<feature type="domain" description="GST C-terminal" evidence="2">
    <location>
        <begin position="87"/>
        <end position="210"/>
    </location>
</feature>
<dbReference type="SUPFAM" id="SSF47616">
    <property type="entry name" value="GST C-terminal domain-like"/>
    <property type="match status" value="1"/>
</dbReference>
<dbReference type="PANTHER" id="PTHR44051">
    <property type="entry name" value="GLUTATHIONE S-TRANSFERASE-RELATED"/>
    <property type="match status" value="1"/>
</dbReference>
<name>A0A4Z0BYH4_9BURK</name>
<dbReference type="RefSeq" id="WP_135283269.1">
    <property type="nucleotide sequence ID" value="NZ_SMLL01000001.1"/>
</dbReference>
<dbReference type="PROSITE" id="PS50404">
    <property type="entry name" value="GST_NTER"/>
    <property type="match status" value="1"/>
</dbReference>
<gene>
    <name evidence="3" type="ORF">EZ242_01120</name>
</gene>
<proteinExistence type="predicted"/>
<accession>A0A4Z0BYH4</accession>
<reference evidence="3 4" key="1">
    <citation type="submission" date="2019-03" db="EMBL/GenBank/DDBJ databases">
        <title>Ramlibacter rhizophilus CCTCC AB2015357, whole genome shotgun sequence.</title>
        <authorList>
            <person name="Zhang X."/>
            <person name="Feng G."/>
            <person name="Zhu H."/>
        </authorList>
    </citation>
    <scope>NUCLEOTIDE SEQUENCE [LARGE SCALE GENOMIC DNA]</scope>
    <source>
        <strain evidence="3 4">CCTCC AB2015357</strain>
    </source>
</reference>
<dbReference type="Pfam" id="PF13410">
    <property type="entry name" value="GST_C_2"/>
    <property type="match status" value="1"/>
</dbReference>
<dbReference type="GO" id="GO:0016740">
    <property type="term" value="F:transferase activity"/>
    <property type="evidence" value="ECO:0007669"/>
    <property type="project" value="UniProtKB-KW"/>
</dbReference>
<comment type="caution">
    <text evidence="3">The sequence shown here is derived from an EMBL/GenBank/DDBJ whole genome shotgun (WGS) entry which is preliminary data.</text>
</comment>
<dbReference type="Proteomes" id="UP000297564">
    <property type="component" value="Unassembled WGS sequence"/>
</dbReference>
<keyword evidence="3" id="KW-0808">Transferase</keyword>
<dbReference type="InterPro" id="IPR040079">
    <property type="entry name" value="Glutathione_S-Trfase"/>
</dbReference>
<feature type="domain" description="GST N-terminal" evidence="1">
    <location>
        <begin position="1"/>
        <end position="81"/>
    </location>
</feature>
<evidence type="ECO:0000259" key="2">
    <source>
        <dbReference type="PROSITE" id="PS50405"/>
    </source>
</evidence>
<evidence type="ECO:0000313" key="3">
    <source>
        <dbReference type="EMBL" id="TFZ04387.1"/>
    </source>
</evidence>
<evidence type="ECO:0000313" key="4">
    <source>
        <dbReference type="Proteomes" id="UP000297564"/>
    </source>
</evidence>
<organism evidence="3 4">
    <name type="scientific">Ramlibacter rhizophilus</name>
    <dbReference type="NCBI Taxonomy" id="1781167"/>
    <lineage>
        <taxon>Bacteria</taxon>
        <taxon>Pseudomonadati</taxon>
        <taxon>Pseudomonadota</taxon>
        <taxon>Betaproteobacteria</taxon>
        <taxon>Burkholderiales</taxon>
        <taxon>Comamonadaceae</taxon>
        <taxon>Ramlibacter</taxon>
    </lineage>
</organism>
<dbReference type="Gene3D" id="3.40.30.10">
    <property type="entry name" value="Glutaredoxin"/>
    <property type="match status" value="1"/>
</dbReference>
<dbReference type="EMBL" id="SMLL01000001">
    <property type="protein sequence ID" value="TFZ04387.1"/>
    <property type="molecule type" value="Genomic_DNA"/>
</dbReference>
<dbReference type="InterPro" id="IPR010987">
    <property type="entry name" value="Glutathione-S-Trfase_C-like"/>
</dbReference>
<sequence length="219" mass="24662">MTLALYGHPFSSYTQKVLIALDENRIACEFRCLGPDQPQHTAEWLARWPLRKFPLLVDGDREVVETSIIIEYLQLAHPGPVRLIPADPRAALEVRFLDRFFDLHVMNAAQHAVDGALTGDARKREEGMALSKEKLERAYAWLEASLAGRAWAAGEDFSMADCAAAPSLFYADWTHRIADTYPTLRAYRARLLARPSFARAVEAARPFRPLFPLGAPDRD</sequence>